<evidence type="ECO:0000313" key="4">
    <source>
        <dbReference type="EMBL" id="MBE1583778.1"/>
    </source>
</evidence>
<feature type="compositionally biased region" description="Basic residues" evidence="1">
    <location>
        <begin position="226"/>
        <end position="238"/>
    </location>
</feature>
<dbReference type="RefSeq" id="WP_192784825.1">
    <property type="nucleotide sequence ID" value="NZ_JADBEK010000001.1"/>
</dbReference>
<keyword evidence="2" id="KW-1133">Transmembrane helix</keyword>
<accession>A0ABR9LSY5</accession>
<feature type="chain" id="PRO_5047210205" description="DUF3592 domain-containing protein" evidence="3">
    <location>
        <begin position="25"/>
        <end position="238"/>
    </location>
</feature>
<feature type="compositionally biased region" description="Basic residues" evidence="1">
    <location>
        <begin position="204"/>
        <end position="215"/>
    </location>
</feature>
<reference evidence="4 5" key="1">
    <citation type="submission" date="2020-10" db="EMBL/GenBank/DDBJ databases">
        <title>Sequencing the genomes of 1000 actinobacteria strains.</title>
        <authorList>
            <person name="Klenk H.-P."/>
        </authorList>
    </citation>
    <scope>NUCLEOTIDE SEQUENCE [LARGE SCALE GENOMIC DNA]</scope>
    <source>
        <strain evidence="4 5">DSM 43173</strain>
    </source>
</reference>
<organism evidence="4 5">
    <name type="scientific">Nonomuraea angiospora</name>
    <dbReference type="NCBI Taxonomy" id="46172"/>
    <lineage>
        <taxon>Bacteria</taxon>
        <taxon>Bacillati</taxon>
        <taxon>Actinomycetota</taxon>
        <taxon>Actinomycetes</taxon>
        <taxon>Streptosporangiales</taxon>
        <taxon>Streptosporangiaceae</taxon>
        <taxon>Nonomuraea</taxon>
    </lineage>
</organism>
<feature type="transmembrane region" description="Helical" evidence="2">
    <location>
        <begin position="66"/>
        <end position="87"/>
    </location>
</feature>
<keyword evidence="2" id="KW-0812">Transmembrane</keyword>
<keyword evidence="5" id="KW-1185">Reference proteome</keyword>
<keyword evidence="3" id="KW-0732">Signal</keyword>
<name>A0ABR9LSY5_9ACTN</name>
<dbReference type="EMBL" id="JADBEK010000001">
    <property type="protein sequence ID" value="MBE1583778.1"/>
    <property type="molecule type" value="Genomic_DNA"/>
</dbReference>
<evidence type="ECO:0000256" key="1">
    <source>
        <dbReference type="SAM" id="MobiDB-lite"/>
    </source>
</evidence>
<proteinExistence type="predicted"/>
<feature type="transmembrane region" description="Helical" evidence="2">
    <location>
        <begin position="179"/>
        <end position="202"/>
    </location>
</feature>
<evidence type="ECO:0000313" key="5">
    <source>
        <dbReference type="Proteomes" id="UP000633509"/>
    </source>
</evidence>
<feature type="region of interest" description="Disordered" evidence="1">
    <location>
        <begin position="203"/>
        <end position="238"/>
    </location>
</feature>
<evidence type="ECO:0000256" key="2">
    <source>
        <dbReference type="SAM" id="Phobius"/>
    </source>
</evidence>
<gene>
    <name evidence="4" type="ORF">H4W80_002036</name>
</gene>
<feature type="transmembrane region" description="Helical" evidence="2">
    <location>
        <begin position="34"/>
        <end position="59"/>
    </location>
</feature>
<evidence type="ECO:0000256" key="3">
    <source>
        <dbReference type="SAM" id="SignalP"/>
    </source>
</evidence>
<sequence>MGVVPRALLAGTAFLLVCLLPVSAAVGVFAATASMGWAASALVLAILAGAVLCVVAGVFSEGDPAPLIGCFAVAMLLGAGLGVNGTIHLEQAYQHWYGVPKQARVSLVQVDDKARRGVHCRYILGGIFADQWNDDFPVDTQPDRAACEANVGTTIEVMVDPRRRVRPQVSDDLQGIGTALWVEAALLTLAGLGGLVTAGLSVRPGKKSARARRAAPVRPAVDRVPAPHRQRPRRRKQR</sequence>
<feature type="signal peptide" evidence="3">
    <location>
        <begin position="1"/>
        <end position="24"/>
    </location>
</feature>
<comment type="caution">
    <text evidence="4">The sequence shown here is derived from an EMBL/GenBank/DDBJ whole genome shotgun (WGS) entry which is preliminary data.</text>
</comment>
<evidence type="ECO:0008006" key="6">
    <source>
        <dbReference type="Google" id="ProtNLM"/>
    </source>
</evidence>
<protein>
    <recommendedName>
        <fullName evidence="6">DUF3592 domain-containing protein</fullName>
    </recommendedName>
</protein>
<dbReference type="Proteomes" id="UP000633509">
    <property type="component" value="Unassembled WGS sequence"/>
</dbReference>
<keyword evidence="2" id="KW-0472">Membrane</keyword>